<gene>
    <name evidence="1" type="ORF">SK854_14340</name>
</gene>
<proteinExistence type="predicted"/>
<accession>A0ABU4UV18</accession>
<name>A0ABU4UV18_9PSEU</name>
<evidence type="ECO:0000313" key="2">
    <source>
        <dbReference type="Proteomes" id="UP001285352"/>
    </source>
</evidence>
<reference evidence="1 2" key="1">
    <citation type="submission" date="2023-11" db="EMBL/GenBank/DDBJ databases">
        <title>Lentzea sokolovensis, sp. nov., Lentzea kristufkii, sp. nov., and Lentzea miocenensis, sp. nov., rare actinobacteria from Sokolov Coal Basin, Miocene lacustrine sediment, Czech Republic.</title>
        <authorList>
            <person name="Lara A."/>
            <person name="Kotroba L."/>
            <person name="Nouioui I."/>
            <person name="Neumann-Schaal M."/>
            <person name="Mast Y."/>
            <person name="Chronakova A."/>
        </authorList>
    </citation>
    <scope>NUCLEOTIDE SEQUENCE [LARGE SCALE GENOMIC DNA]</scope>
    <source>
        <strain evidence="1 2">BCCO 10_0061</strain>
    </source>
</reference>
<keyword evidence="2" id="KW-1185">Reference proteome</keyword>
<reference evidence="1 2" key="2">
    <citation type="submission" date="2023-11" db="EMBL/GenBank/DDBJ databases">
        <authorList>
            <person name="Lara A.C."/>
            <person name="Chronakova A."/>
        </authorList>
    </citation>
    <scope>NUCLEOTIDE SEQUENCE [LARGE SCALE GENOMIC DNA]</scope>
    <source>
        <strain evidence="1 2">BCCO 10_0061</strain>
    </source>
</reference>
<organism evidence="1 2">
    <name type="scientific">Lentzea sokolovensis</name>
    <dbReference type="NCBI Taxonomy" id="3095429"/>
    <lineage>
        <taxon>Bacteria</taxon>
        <taxon>Bacillati</taxon>
        <taxon>Actinomycetota</taxon>
        <taxon>Actinomycetes</taxon>
        <taxon>Pseudonocardiales</taxon>
        <taxon>Pseudonocardiaceae</taxon>
        <taxon>Lentzea</taxon>
    </lineage>
</organism>
<dbReference type="RefSeq" id="WP_319975569.1">
    <property type="nucleotide sequence ID" value="NZ_JAXAVU010000007.1"/>
</dbReference>
<dbReference type="EMBL" id="JAXAVU010000007">
    <property type="protein sequence ID" value="MDX8143304.1"/>
    <property type="molecule type" value="Genomic_DNA"/>
</dbReference>
<protein>
    <submittedName>
        <fullName evidence="1">Uncharacterized protein</fullName>
    </submittedName>
</protein>
<evidence type="ECO:0000313" key="1">
    <source>
        <dbReference type="EMBL" id="MDX8143304.1"/>
    </source>
</evidence>
<dbReference type="Proteomes" id="UP001285352">
    <property type="component" value="Unassembled WGS sequence"/>
</dbReference>
<comment type="caution">
    <text evidence="1">The sequence shown here is derived from an EMBL/GenBank/DDBJ whole genome shotgun (WGS) entry which is preliminary data.</text>
</comment>
<sequence length="41" mass="4449">MKNAVAVAVIAITELEDDLAAARTSLRRTIRARNRPTTDPA</sequence>